<dbReference type="GO" id="GO:0005829">
    <property type="term" value="C:cytosol"/>
    <property type="evidence" value="ECO:0007669"/>
    <property type="project" value="TreeGrafter"/>
</dbReference>
<protein>
    <submittedName>
        <fullName evidence="3">Phage shock protein A (PspA) family protein</fullName>
    </submittedName>
</protein>
<reference evidence="4" key="1">
    <citation type="submission" date="2016-10" db="EMBL/GenBank/DDBJ databases">
        <authorList>
            <person name="Varghese N."/>
            <person name="Submissions S."/>
        </authorList>
    </citation>
    <scope>NUCLEOTIDE SEQUENCE [LARGE SCALE GENOMIC DNA]</scope>
    <source>
        <strain evidence="4">DSM 18579</strain>
    </source>
</reference>
<keyword evidence="4" id="KW-1185">Reference proteome</keyword>
<dbReference type="Proteomes" id="UP000242642">
    <property type="component" value="Unassembled WGS sequence"/>
</dbReference>
<dbReference type="NCBIfam" id="TIGR02977">
    <property type="entry name" value="phageshock_pspA"/>
    <property type="match status" value="1"/>
</dbReference>
<dbReference type="GO" id="GO:0009271">
    <property type="term" value="P:phage shock"/>
    <property type="evidence" value="ECO:0007669"/>
    <property type="project" value="TreeGrafter"/>
</dbReference>
<dbReference type="PANTHER" id="PTHR31088:SF6">
    <property type="entry name" value="PHAGE SHOCK PROTEIN A"/>
    <property type="match status" value="1"/>
</dbReference>
<gene>
    <name evidence="3" type="ORF">SAMN02583745_01000</name>
</gene>
<dbReference type="STRING" id="1123402.SAMN02583745_01000"/>
<sequence length="220" mass="25322">MGIFSRFTDIINSNITTLLDKAEDPEKMLRLMIQEMEDTLVEIRTTSARALAERKQIERKIEEGEAQAAEWQSKAELALRRDKEDLARAALLEKQSIIELVNVLKKDLANLEESLERMKGEISELEKKLTETRTRQQTLTLRQEVASNSLEARKRLDSGKTEAAMARFEQLERRIDHMNAEAEAMNFGKTKDLKTEFAELQANEEIENELAELKKKMQGV</sequence>
<proteinExistence type="inferred from homology"/>
<organism evidence="3 4">
    <name type="scientific">Thorsellia anophelis DSM 18579</name>
    <dbReference type="NCBI Taxonomy" id="1123402"/>
    <lineage>
        <taxon>Bacteria</taxon>
        <taxon>Pseudomonadati</taxon>
        <taxon>Pseudomonadota</taxon>
        <taxon>Gammaproteobacteria</taxon>
        <taxon>Enterobacterales</taxon>
        <taxon>Thorselliaceae</taxon>
        <taxon>Thorsellia</taxon>
    </lineage>
</organism>
<dbReference type="InterPro" id="IPR007157">
    <property type="entry name" value="PspA_VIPP1"/>
</dbReference>
<evidence type="ECO:0000256" key="2">
    <source>
        <dbReference type="SAM" id="Coils"/>
    </source>
</evidence>
<dbReference type="EMBL" id="FOHV01000006">
    <property type="protein sequence ID" value="SES96034.1"/>
    <property type="molecule type" value="Genomic_DNA"/>
</dbReference>
<evidence type="ECO:0000313" key="4">
    <source>
        <dbReference type="Proteomes" id="UP000242642"/>
    </source>
</evidence>
<comment type="similarity">
    <text evidence="1">Belongs to the PspA/Vipp/IM30 family.</text>
</comment>
<name>A0A1I0ANT4_9GAMM</name>
<accession>A0A1I0ANT4</accession>
<dbReference type="PANTHER" id="PTHR31088">
    <property type="entry name" value="MEMBRANE-ASSOCIATED PROTEIN VIPP1, CHLOROPLASTIC"/>
    <property type="match status" value="1"/>
</dbReference>
<dbReference type="InterPro" id="IPR014319">
    <property type="entry name" value="Phageshock_PspA"/>
</dbReference>
<dbReference type="Pfam" id="PF04012">
    <property type="entry name" value="PspA_IM30"/>
    <property type="match status" value="1"/>
</dbReference>
<dbReference type="OrthoDB" id="9779630at2"/>
<evidence type="ECO:0000313" key="3">
    <source>
        <dbReference type="EMBL" id="SES96034.1"/>
    </source>
</evidence>
<dbReference type="AlphaFoldDB" id="A0A1I0ANT4"/>
<keyword evidence="2" id="KW-0175">Coiled coil</keyword>
<evidence type="ECO:0000256" key="1">
    <source>
        <dbReference type="ARBA" id="ARBA00043985"/>
    </source>
</evidence>
<dbReference type="RefSeq" id="WP_093318287.1">
    <property type="nucleotide sequence ID" value="NZ_FOHV01000006.1"/>
</dbReference>
<feature type="coiled-coil region" evidence="2">
    <location>
        <begin position="47"/>
        <end position="216"/>
    </location>
</feature>